<comment type="caution">
    <text evidence="1">The sequence shown here is derived from an EMBL/GenBank/DDBJ whole genome shotgun (WGS) entry which is preliminary data.</text>
</comment>
<organism evidence="1 2">
    <name type="scientific">Paramuricea clavata</name>
    <name type="common">Red gorgonian</name>
    <name type="synonym">Violescent sea-whip</name>
    <dbReference type="NCBI Taxonomy" id="317549"/>
    <lineage>
        <taxon>Eukaryota</taxon>
        <taxon>Metazoa</taxon>
        <taxon>Cnidaria</taxon>
        <taxon>Anthozoa</taxon>
        <taxon>Octocorallia</taxon>
        <taxon>Malacalcyonacea</taxon>
        <taxon>Plexauridae</taxon>
        <taxon>Paramuricea</taxon>
    </lineage>
</organism>
<keyword evidence="2" id="KW-1185">Reference proteome</keyword>
<sequence length="218" mass="25097">MKEKYEDELASLPWVQDFYIGVASEPEKSWQVYITCAHNKVPSMADLKKIFGVDISYYVDFIQESIDEDSKRSKESLPCPSYLREPISGDELCVQEVKKNDLPKNDIKEDQHIRELGQFCYGLYNDNHDIALIGLDPSINCSDMVKFLGKKSIRPALASKKEVKEKLFDKSELPTEIIRPEKIRGILFAATGVDVKRCPRYKRCYRIKIPDFFSVSVT</sequence>
<protein>
    <submittedName>
        <fullName evidence="1">Uncharacterized protein</fullName>
    </submittedName>
</protein>
<evidence type="ECO:0000313" key="1">
    <source>
        <dbReference type="EMBL" id="CAB4028523.1"/>
    </source>
</evidence>
<dbReference type="AlphaFoldDB" id="A0A6S7KJV4"/>
<gene>
    <name evidence="1" type="ORF">PACLA_8A037807</name>
</gene>
<evidence type="ECO:0000313" key="2">
    <source>
        <dbReference type="Proteomes" id="UP001152795"/>
    </source>
</evidence>
<proteinExistence type="predicted"/>
<dbReference type="Proteomes" id="UP001152795">
    <property type="component" value="Unassembled WGS sequence"/>
</dbReference>
<name>A0A6S7KJV4_PARCT</name>
<dbReference type="EMBL" id="CACRXK020015531">
    <property type="protein sequence ID" value="CAB4028523.1"/>
    <property type="molecule type" value="Genomic_DNA"/>
</dbReference>
<reference evidence="1" key="1">
    <citation type="submission" date="2020-04" db="EMBL/GenBank/DDBJ databases">
        <authorList>
            <person name="Alioto T."/>
            <person name="Alioto T."/>
            <person name="Gomez Garrido J."/>
        </authorList>
    </citation>
    <scope>NUCLEOTIDE SEQUENCE</scope>
    <source>
        <strain evidence="1">A484AB</strain>
    </source>
</reference>
<accession>A0A6S7KJV4</accession>
<dbReference type="OrthoDB" id="10434322at2759"/>